<comment type="caution">
    <text evidence="6">The sequence shown here is derived from an EMBL/GenBank/DDBJ whole genome shotgun (WGS) entry which is preliminary data.</text>
</comment>
<gene>
    <name evidence="6" type="ORF">DNJ96_15605</name>
</gene>
<dbReference type="PROSITE" id="PS50885">
    <property type="entry name" value="HAMP"/>
    <property type="match status" value="1"/>
</dbReference>
<dbReference type="SMART" id="SM00304">
    <property type="entry name" value="HAMP"/>
    <property type="match status" value="1"/>
</dbReference>
<dbReference type="InterPro" id="IPR033417">
    <property type="entry name" value="CHASE8"/>
</dbReference>
<dbReference type="InterPro" id="IPR000160">
    <property type="entry name" value="GGDEF_dom"/>
</dbReference>
<evidence type="ECO:0000256" key="1">
    <source>
        <dbReference type="ARBA" id="ARBA00001946"/>
    </source>
</evidence>
<proteinExistence type="predicted"/>
<evidence type="ECO:0000256" key="2">
    <source>
        <dbReference type="ARBA" id="ARBA00004533"/>
    </source>
</evidence>
<dbReference type="InterPro" id="IPR052163">
    <property type="entry name" value="DGC-Regulatory_Protein"/>
</dbReference>
<reference evidence="6 7" key="1">
    <citation type="submission" date="2018-06" db="EMBL/GenBank/DDBJ databases">
        <title>Three novel Pseudomonas species isolated from symptomatic oak.</title>
        <authorList>
            <person name="Bueno-Gonzalez V."/>
            <person name="Brady C."/>
        </authorList>
    </citation>
    <scope>NUCLEOTIDE SEQUENCE [LARGE SCALE GENOMIC DNA]</scope>
    <source>
        <strain evidence="6 7">P17C</strain>
    </source>
</reference>
<dbReference type="Pfam" id="PF00990">
    <property type="entry name" value="GGDEF"/>
    <property type="match status" value="1"/>
</dbReference>
<keyword evidence="3" id="KW-0812">Transmembrane</keyword>
<dbReference type="AlphaFoldDB" id="A0A4Q9R2M2"/>
<dbReference type="InterPro" id="IPR003660">
    <property type="entry name" value="HAMP_dom"/>
</dbReference>
<dbReference type="GO" id="GO:0007165">
    <property type="term" value="P:signal transduction"/>
    <property type="evidence" value="ECO:0007669"/>
    <property type="project" value="InterPro"/>
</dbReference>
<evidence type="ECO:0000313" key="7">
    <source>
        <dbReference type="Proteomes" id="UP000292639"/>
    </source>
</evidence>
<dbReference type="CDD" id="cd06225">
    <property type="entry name" value="HAMP"/>
    <property type="match status" value="1"/>
</dbReference>
<evidence type="ECO:0000259" key="5">
    <source>
        <dbReference type="PROSITE" id="PS50887"/>
    </source>
</evidence>
<dbReference type="FunFam" id="3.30.70.270:FF:000001">
    <property type="entry name" value="Diguanylate cyclase domain protein"/>
    <property type="match status" value="1"/>
</dbReference>
<dbReference type="GO" id="GO:0005886">
    <property type="term" value="C:plasma membrane"/>
    <property type="evidence" value="ECO:0007669"/>
    <property type="project" value="UniProtKB-SubCell"/>
</dbReference>
<dbReference type="PROSITE" id="PS50887">
    <property type="entry name" value="GGDEF"/>
    <property type="match status" value="1"/>
</dbReference>
<keyword evidence="7" id="KW-1185">Reference proteome</keyword>
<dbReference type="InterPro" id="IPR043128">
    <property type="entry name" value="Rev_trsase/Diguanyl_cyclase"/>
</dbReference>
<feature type="domain" description="GGDEF" evidence="5">
    <location>
        <begin position="281"/>
        <end position="417"/>
    </location>
</feature>
<dbReference type="PANTHER" id="PTHR46663:SF2">
    <property type="entry name" value="GGDEF DOMAIN-CONTAINING PROTEIN"/>
    <property type="match status" value="1"/>
</dbReference>
<keyword evidence="3" id="KW-0472">Membrane</keyword>
<dbReference type="SMART" id="SM00267">
    <property type="entry name" value="GGDEF"/>
    <property type="match status" value="1"/>
</dbReference>
<dbReference type="Proteomes" id="UP000292639">
    <property type="component" value="Unassembled WGS sequence"/>
</dbReference>
<dbReference type="CDD" id="cd01949">
    <property type="entry name" value="GGDEF"/>
    <property type="match status" value="1"/>
</dbReference>
<dbReference type="SUPFAM" id="SSF55073">
    <property type="entry name" value="Nucleotide cyclase"/>
    <property type="match status" value="1"/>
</dbReference>
<evidence type="ECO:0000259" key="4">
    <source>
        <dbReference type="PROSITE" id="PS50885"/>
    </source>
</evidence>
<comment type="cofactor">
    <cofactor evidence="1">
        <name>Mg(2+)</name>
        <dbReference type="ChEBI" id="CHEBI:18420"/>
    </cofactor>
</comment>
<accession>A0A4Q9R2M2</accession>
<dbReference type="EMBL" id="QJUP01000025">
    <property type="protein sequence ID" value="TBU92008.1"/>
    <property type="molecule type" value="Genomic_DNA"/>
</dbReference>
<organism evidence="6 7">
    <name type="scientific">Stutzerimonas kirkiae</name>
    <dbReference type="NCBI Taxonomy" id="2211392"/>
    <lineage>
        <taxon>Bacteria</taxon>
        <taxon>Pseudomonadati</taxon>
        <taxon>Pseudomonadota</taxon>
        <taxon>Gammaproteobacteria</taxon>
        <taxon>Pseudomonadales</taxon>
        <taxon>Pseudomonadaceae</taxon>
        <taxon>Stutzerimonas</taxon>
    </lineage>
</organism>
<dbReference type="Pfam" id="PF00672">
    <property type="entry name" value="HAMP"/>
    <property type="match status" value="1"/>
</dbReference>
<dbReference type="PANTHER" id="PTHR46663">
    <property type="entry name" value="DIGUANYLATE CYCLASE DGCT-RELATED"/>
    <property type="match status" value="1"/>
</dbReference>
<comment type="subcellular location">
    <subcellularLocation>
        <location evidence="2">Cell inner membrane</location>
    </subcellularLocation>
</comment>
<dbReference type="InterPro" id="IPR029787">
    <property type="entry name" value="Nucleotide_cyclase"/>
</dbReference>
<dbReference type="Gene3D" id="6.10.340.10">
    <property type="match status" value="1"/>
</dbReference>
<sequence>MNRRRTPSCAPRLPLHQLLQRAQLFSLLPAIGLTFLSLTVTGLLALSSYAEHNLQLLARSLSYTLEAAVVFNDRAAAHESLEQIATASEEIAEARVLDRNGKLLADWSNPDDRPARHIERSVANLLMQQPLTLPITHQGKVIGELQLSSQGSALTRFLGNGLLSLLACLLLSILITLYGSRRMRKAIMTPLRRLSEVAHAISRDRTFEQRVPTSRILELDELAGDFNSLLDELETWQNHLQRENASLSHLASHDALTGLPNRALFETTLARTLRESLAKDHKCAVLFIDCNRFKEINDNLGHSAGDAVLVGIAKRLRLQLRAGDLVARLGGDEFAILLKTVHDAHDALDVADKILESLQQPLPLPDDRQLMASLSIGVALCPEHASDPQTLIHTADLAMYHAKQHRSGRHLAPPRRHGQH</sequence>
<feature type="transmembrane region" description="Helical" evidence="3">
    <location>
        <begin position="21"/>
        <end position="46"/>
    </location>
</feature>
<feature type="transmembrane region" description="Helical" evidence="3">
    <location>
        <begin position="157"/>
        <end position="178"/>
    </location>
</feature>
<protein>
    <submittedName>
        <fullName evidence="6">Diguanylate cyclase</fullName>
    </submittedName>
</protein>
<dbReference type="CDD" id="cd18773">
    <property type="entry name" value="PDC1_HK_sensor"/>
    <property type="match status" value="1"/>
</dbReference>
<evidence type="ECO:0000256" key="3">
    <source>
        <dbReference type="SAM" id="Phobius"/>
    </source>
</evidence>
<dbReference type="RefSeq" id="WP_131185866.1">
    <property type="nucleotide sequence ID" value="NZ_QJUO01000038.1"/>
</dbReference>
<dbReference type="Gene3D" id="3.30.70.270">
    <property type="match status" value="1"/>
</dbReference>
<evidence type="ECO:0000313" key="6">
    <source>
        <dbReference type="EMBL" id="TBU92008.1"/>
    </source>
</evidence>
<dbReference type="OrthoDB" id="9812260at2"/>
<dbReference type="NCBIfam" id="TIGR00254">
    <property type="entry name" value="GGDEF"/>
    <property type="match status" value="1"/>
</dbReference>
<dbReference type="GO" id="GO:0003824">
    <property type="term" value="F:catalytic activity"/>
    <property type="evidence" value="ECO:0007669"/>
    <property type="project" value="UniProtKB-ARBA"/>
</dbReference>
<dbReference type="Pfam" id="PF17152">
    <property type="entry name" value="CHASE8"/>
    <property type="match status" value="1"/>
</dbReference>
<name>A0A4Q9R2M2_9GAMM</name>
<feature type="domain" description="HAMP" evidence="4">
    <location>
        <begin position="185"/>
        <end position="238"/>
    </location>
</feature>
<keyword evidence="3" id="KW-1133">Transmembrane helix</keyword>